<evidence type="ECO:0000313" key="2">
    <source>
        <dbReference type="EMBL" id="QHK19478.1"/>
    </source>
</evidence>
<evidence type="ECO:0000313" key="3">
    <source>
        <dbReference type="Proteomes" id="UP000464186"/>
    </source>
</evidence>
<dbReference type="EMBL" id="CP047898">
    <property type="protein sequence ID" value="QHK19478.1"/>
    <property type="molecule type" value="Genomic_DNA"/>
</dbReference>
<feature type="chain" id="PRO_5026799742" evidence="1">
    <location>
        <begin position="25"/>
        <end position="292"/>
    </location>
</feature>
<name>A0A6P1NJG3_9MICC</name>
<keyword evidence="3" id="KW-1185">Reference proteome</keyword>
<sequence>MKRILAAFGVAGLALLGATAPATASPSDDEKKITICHATGSESNPYVSVTINLNGLNGHVGHQHDGDIIPANDGKVLPGGQNLDKVDIWNAGCAVEDKHGDGNGNGNGNWDHKITICHATGSESNPYVEITVDVHAVKAHAEHGGDIIPGNSNWPGQNWDEEGQATYDNGCVPCPPSDVTPEEPPVVPPVVTPVVPPVVTPVVPPVVTPETPVTPVVPVETPRGAVVGTPTGQGAVVANNPGFNVQTAVAGSTDVAVAPWAAGIVVLLLAAAGVAARKTLAASGTVSGPRKE</sequence>
<dbReference type="Proteomes" id="UP000464186">
    <property type="component" value="Chromosome"/>
</dbReference>
<gene>
    <name evidence="2" type="ORF">GU243_06670</name>
</gene>
<evidence type="ECO:0000256" key="1">
    <source>
        <dbReference type="SAM" id="SignalP"/>
    </source>
</evidence>
<feature type="signal peptide" evidence="1">
    <location>
        <begin position="1"/>
        <end position="24"/>
    </location>
</feature>
<reference evidence="2 3" key="1">
    <citation type="submission" date="2020-01" db="EMBL/GenBank/DDBJ databases">
        <title>Pseudarthrobacter psychrotolerans sp. nov., isolated from antarctic soil.</title>
        <authorList>
            <person name="Shin Y."/>
            <person name="Park W."/>
        </authorList>
    </citation>
    <scope>NUCLEOTIDE SEQUENCE [LARGE SCALE GENOMIC DNA]</scope>
    <source>
        <strain evidence="2 3">YJ56</strain>
    </source>
</reference>
<proteinExistence type="predicted"/>
<dbReference type="AlphaFoldDB" id="A0A6P1NJG3"/>
<keyword evidence="1" id="KW-0732">Signal</keyword>
<protein>
    <submittedName>
        <fullName evidence="2">Uncharacterized protein</fullName>
    </submittedName>
</protein>
<dbReference type="KEGG" id="psey:GU243_06670"/>
<accession>A0A6P1NJG3</accession>
<organism evidence="2 3">
    <name type="scientific">Pseudarthrobacter psychrotolerans</name>
    <dbReference type="NCBI Taxonomy" id="2697569"/>
    <lineage>
        <taxon>Bacteria</taxon>
        <taxon>Bacillati</taxon>
        <taxon>Actinomycetota</taxon>
        <taxon>Actinomycetes</taxon>
        <taxon>Micrococcales</taxon>
        <taxon>Micrococcaceae</taxon>
        <taxon>Pseudarthrobacter</taxon>
    </lineage>
</organism>